<proteinExistence type="predicted"/>
<evidence type="ECO:0000313" key="3">
    <source>
        <dbReference type="Proteomes" id="UP000646053"/>
    </source>
</evidence>
<dbReference type="InterPro" id="IPR014710">
    <property type="entry name" value="RmlC-like_jellyroll"/>
</dbReference>
<dbReference type="RefSeq" id="WP_162421917.1">
    <property type="nucleotide sequence ID" value="NZ_WVIE01000003.1"/>
</dbReference>
<feature type="domain" description="ChrR-like cupin" evidence="1">
    <location>
        <begin position="14"/>
        <end position="106"/>
    </location>
</feature>
<dbReference type="Gene3D" id="2.60.120.10">
    <property type="entry name" value="Jelly Rolls"/>
    <property type="match status" value="1"/>
</dbReference>
<keyword evidence="3" id="KW-1185">Reference proteome</keyword>
<evidence type="ECO:0000259" key="1">
    <source>
        <dbReference type="Pfam" id="PF12973"/>
    </source>
</evidence>
<organism evidence="2 3">
    <name type="scientific">Myxacorys almedinensis A</name>
    <dbReference type="NCBI Taxonomy" id="2690445"/>
    <lineage>
        <taxon>Bacteria</taxon>
        <taxon>Bacillati</taxon>
        <taxon>Cyanobacteriota</taxon>
        <taxon>Cyanophyceae</taxon>
        <taxon>Leptolyngbyales</taxon>
        <taxon>Leptolyngbyaceae</taxon>
        <taxon>Myxacorys</taxon>
        <taxon>Myxacorys almedinensis</taxon>
    </lineage>
</organism>
<dbReference type="SUPFAM" id="SSF51182">
    <property type="entry name" value="RmlC-like cupins"/>
    <property type="match status" value="1"/>
</dbReference>
<dbReference type="InterPro" id="IPR011051">
    <property type="entry name" value="RmlC_Cupin_sf"/>
</dbReference>
<dbReference type="Proteomes" id="UP000646053">
    <property type="component" value="Unassembled WGS sequence"/>
</dbReference>
<sequence length="128" mass="14292">MLHSLTFQQCLTIAHHQNDLPWQPFRPGVEIYRFYEDETGASAAALLRYQPGAQVPHHSHPGFEHILVLSGSQQDQRGSYETGTLVINPPDTQHSVTSKDGCIVLVIWEKPVIIHDPDSPSLPLAHEP</sequence>
<name>A0A8J7Z247_9CYAN</name>
<accession>A0A8J7Z247</accession>
<dbReference type="EMBL" id="WVIE01000003">
    <property type="protein sequence ID" value="NDJ16406.1"/>
    <property type="molecule type" value="Genomic_DNA"/>
</dbReference>
<protein>
    <submittedName>
        <fullName evidence="2">Transcription negative regulator ChrR</fullName>
    </submittedName>
</protein>
<dbReference type="AlphaFoldDB" id="A0A8J7Z247"/>
<dbReference type="InterPro" id="IPR025979">
    <property type="entry name" value="ChrR-like_cupin_dom"/>
</dbReference>
<evidence type="ECO:0000313" key="2">
    <source>
        <dbReference type="EMBL" id="NDJ16406.1"/>
    </source>
</evidence>
<comment type="caution">
    <text evidence="2">The sequence shown here is derived from an EMBL/GenBank/DDBJ whole genome shotgun (WGS) entry which is preliminary data.</text>
</comment>
<gene>
    <name evidence="2" type="ORF">GS601_03710</name>
</gene>
<dbReference type="Pfam" id="PF12973">
    <property type="entry name" value="Cupin_7"/>
    <property type="match status" value="1"/>
</dbReference>
<reference evidence="2" key="1">
    <citation type="submission" date="2019-12" db="EMBL/GenBank/DDBJ databases">
        <title>High-Quality draft genome sequences of three cyanobacteria isolated from the limestone walls of the Old Cathedral of Coimbra.</title>
        <authorList>
            <person name="Tiago I."/>
            <person name="Soares F."/>
            <person name="Portugal A."/>
        </authorList>
    </citation>
    <scope>NUCLEOTIDE SEQUENCE</scope>
    <source>
        <strain evidence="2">A</strain>
    </source>
</reference>